<dbReference type="Proteomes" id="UP001629367">
    <property type="component" value="Unassembled WGS sequence"/>
</dbReference>
<name>A0ABW9DIB1_9BURK</name>
<proteinExistence type="predicted"/>
<dbReference type="RefSeq" id="WP_408219809.1">
    <property type="nucleotide sequence ID" value="NZ_JAQQBZ010000045.1"/>
</dbReference>
<protein>
    <submittedName>
        <fullName evidence="1">Uncharacterized protein</fullName>
    </submittedName>
</protein>
<organism evidence="1 2">
    <name type="scientific">Paraburkholderia dilworthii</name>
    <dbReference type="NCBI Taxonomy" id="948106"/>
    <lineage>
        <taxon>Bacteria</taxon>
        <taxon>Pseudomonadati</taxon>
        <taxon>Pseudomonadota</taxon>
        <taxon>Betaproteobacteria</taxon>
        <taxon>Burkholderiales</taxon>
        <taxon>Burkholderiaceae</taxon>
        <taxon>Paraburkholderia</taxon>
    </lineage>
</organism>
<reference evidence="1 2" key="1">
    <citation type="journal article" date="2024" name="Chem. Sci.">
        <title>Discovery of megapolipeptins by genome mining of a Burkholderiales bacteria collection.</title>
        <authorList>
            <person name="Paulo B.S."/>
            <person name="Recchia M.J.J."/>
            <person name="Lee S."/>
            <person name="Fergusson C.H."/>
            <person name="Romanowski S.B."/>
            <person name="Hernandez A."/>
            <person name="Krull N."/>
            <person name="Liu D.Y."/>
            <person name="Cavanagh H."/>
            <person name="Bos A."/>
            <person name="Gray C.A."/>
            <person name="Murphy B.T."/>
            <person name="Linington R.G."/>
            <person name="Eustaquio A.S."/>
        </authorList>
    </citation>
    <scope>NUCLEOTIDE SEQUENCE [LARGE SCALE GENOMIC DNA]</scope>
    <source>
        <strain evidence="1 2">RL17-335-BIF-A</strain>
    </source>
</reference>
<keyword evidence="2" id="KW-1185">Reference proteome</keyword>
<sequence length="82" mass="8671">MGGHEFDVADRLSWNKGFGKRALGGCDECDVGSIGIGRSETVSREWLFCGLSPDVKTRGVKTAVVGDPDVLLPLGGCSSMIR</sequence>
<dbReference type="EMBL" id="JAQQBZ010000045">
    <property type="protein sequence ID" value="MFM0598271.1"/>
    <property type="molecule type" value="Genomic_DNA"/>
</dbReference>
<evidence type="ECO:0000313" key="1">
    <source>
        <dbReference type="EMBL" id="MFM0598271.1"/>
    </source>
</evidence>
<accession>A0ABW9DIB1</accession>
<gene>
    <name evidence="1" type="ORF">PQQ68_35080</name>
</gene>
<evidence type="ECO:0000313" key="2">
    <source>
        <dbReference type="Proteomes" id="UP001629367"/>
    </source>
</evidence>
<comment type="caution">
    <text evidence="1">The sequence shown here is derived from an EMBL/GenBank/DDBJ whole genome shotgun (WGS) entry which is preliminary data.</text>
</comment>